<gene>
    <name evidence="2" type="ORF">EOE66_07755</name>
</gene>
<dbReference type="Proteomes" id="UP000285575">
    <property type="component" value="Unassembled WGS sequence"/>
</dbReference>
<evidence type="ECO:0000313" key="3">
    <source>
        <dbReference type="Proteomes" id="UP000285575"/>
    </source>
</evidence>
<protein>
    <submittedName>
        <fullName evidence="2">ParA family protein</fullName>
    </submittedName>
</protein>
<dbReference type="InterPro" id="IPR050678">
    <property type="entry name" value="DNA_Partitioning_ATPase"/>
</dbReference>
<sequence length="272" mass="29645">MRRVVFNQKGGVGKSTITCNLAALAAAAGRRVLVIDLDPQGNSTRYLLGATADAEHAEAPGAAGFFETTLKFTLRPPPTSSFIVATPWPNLHLMPGGPLLDELHGKLESRYKIYKLRDALDEMADSFDEVWIDTPPALNFYTRSALIAAQGCLIPFDCDDFSRRALYGLLETVKEIQADHNPALRVEGIVVNQYQPRASLPRRTVQELVDEGLPVLQPCLSASVKIKESHELAKPLIHLDAKHKVTLEFAALYATLSAPPAPAKKKRGKAAA</sequence>
<feature type="domain" description="AAA" evidence="1">
    <location>
        <begin position="5"/>
        <end position="185"/>
    </location>
</feature>
<dbReference type="CDD" id="cd02042">
    <property type="entry name" value="ParAB_family"/>
    <property type="match status" value="1"/>
</dbReference>
<dbReference type="InterPro" id="IPR025669">
    <property type="entry name" value="AAA_dom"/>
</dbReference>
<dbReference type="EMBL" id="SACR01000002">
    <property type="protein sequence ID" value="RVU47618.1"/>
    <property type="molecule type" value="Genomic_DNA"/>
</dbReference>
<dbReference type="PANTHER" id="PTHR13696">
    <property type="entry name" value="P-LOOP CONTAINING NUCLEOSIDE TRIPHOSPHATE HYDROLASE"/>
    <property type="match status" value="1"/>
</dbReference>
<dbReference type="Pfam" id="PF13614">
    <property type="entry name" value="AAA_31"/>
    <property type="match status" value="1"/>
</dbReference>
<proteinExistence type="predicted"/>
<evidence type="ECO:0000313" key="2">
    <source>
        <dbReference type="EMBL" id="RVU47618.1"/>
    </source>
</evidence>
<dbReference type="Gene3D" id="3.40.50.300">
    <property type="entry name" value="P-loop containing nucleotide triphosphate hydrolases"/>
    <property type="match status" value="1"/>
</dbReference>
<dbReference type="SUPFAM" id="SSF52540">
    <property type="entry name" value="P-loop containing nucleoside triphosphate hydrolases"/>
    <property type="match status" value="1"/>
</dbReference>
<dbReference type="RefSeq" id="WP_128228079.1">
    <property type="nucleotide sequence ID" value="NZ_SACR01000002.1"/>
</dbReference>
<name>A0A437RLF8_9BURK</name>
<organism evidence="2 3">
    <name type="scientific">Rubrivivax rivuli</name>
    <dbReference type="NCBI Taxonomy" id="1862385"/>
    <lineage>
        <taxon>Bacteria</taxon>
        <taxon>Pseudomonadati</taxon>
        <taxon>Pseudomonadota</taxon>
        <taxon>Betaproteobacteria</taxon>
        <taxon>Burkholderiales</taxon>
        <taxon>Sphaerotilaceae</taxon>
        <taxon>Rubrivivax</taxon>
    </lineage>
</organism>
<dbReference type="AlphaFoldDB" id="A0A437RLF8"/>
<dbReference type="OrthoDB" id="9785810at2"/>
<dbReference type="PANTHER" id="PTHR13696:SF52">
    <property type="entry name" value="PARA FAMILY PROTEIN CT_582"/>
    <property type="match status" value="1"/>
</dbReference>
<keyword evidence="3" id="KW-1185">Reference proteome</keyword>
<evidence type="ECO:0000259" key="1">
    <source>
        <dbReference type="Pfam" id="PF13614"/>
    </source>
</evidence>
<dbReference type="InterPro" id="IPR027417">
    <property type="entry name" value="P-loop_NTPase"/>
</dbReference>
<comment type="caution">
    <text evidence="2">The sequence shown here is derived from an EMBL/GenBank/DDBJ whole genome shotgun (WGS) entry which is preliminary data.</text>
</comment>
<reference evidence="2 3" key="1">
    <citation type="submission" date="2019-01" db="EMBL/GenBank/DDBJ databases">
        <authorList>
            <person name="Chen W.-M."/>
        </authorList>
    </citation>
    <scope>NUCLEOTIDE SEQUENCE [LARGE SCALE GENOMIC DNA]</scope>
    <source>
        <strain evidence="2 3">KYPY4</strain>
    </source>
</reference>
<accession>A0A437RLF8</accession>